<dbReference type="Proteomes" id="UP000240527">
    <property type="component" value="Chromosome"/>
</dbReference>
<dbReference type="RefSeq" id="WP_013079445.1">
    <property type="nucleotide sequence ID" value="NZ_CP027850.1"/>
</dbReference>
<gene>
    <name evidence="2" type="ORF">B7G68_11965</name>
</gene>
<keyword evidence="1" id="KW-0812">Transmembrane</keyword>
<accession>A0ABN5IUT5</accession>
<evidence type="ECO:0000313" key="3">
    <source>
        <dbReference type="Proteomes" id="UP000240527"/>
    </source>
</evidence>
<evidence type="ECO:0000256" key="1">
    <source>
        <dbReference type="SAM" id="Phobius"/>
    </source>
</evidence>
<evidence type="ECO:0000313" key="2">
    <source>
        <dbReference type="EMBL" id="AVQ02497.1"/>
    </source>
</evidence>
<keyword evidence="1" id="KW-1133">Transmembrane helix</keyword>
<dbReference type="EMBL" id="CP027850">
    <property type="protein sequence ID" value="AVQ02497.1"/>
    <property type="molecule type" value="Genomic_DNA"/>
</dbReference>
<sequence length="59" mass="7105">MDDLFREFWWLSFPLSFMLLGAFRAWLEHRARRDLMQTLRQLASEGRDPPAALLAELRR</sequence>
<protein>
    <submittedName>
        <fullName evidence="2">Uncharacterized protein</fullName>
    </submittedName>
</protein>
<name>A0ABN5IUT5_9CAUL</name>
<organism evidence="2 3">
    <name type="scientific">Caulobacter segnis</name>
    <dbReference type="NCBI Taxonomy" id="88688"/>
    <lineage>
        <taxon>Bacteria</taxon>
        <taxon>Pseudomonadati</taxon>
        <taxon>Pseudomonadota</taxon>
        <taxon>Alphaproteobacteria</taxon>
        <taxon>Caulobacterales</taxon>
        <taxon>Caulobacteraceae</taxon>
        <taxon>Caulobacter</taxon>
    </lineage>
</organism>
<proteinExistence type="predicted"/>
<feature type="transmembrane region" description="Helical" evidence="1">
    <location>
        <begin position="6"/>
        <end position="27"/>
    </location>
</feature>
<keyword evidence="3" id="KW-1185">Reference proteome</keyword>
<reference evidence="2 3" key="1">
    <citation type="journal article" date="2015" name="Biotechnol. Bioeng.">
        <title>Genome sequence and phenotypic characterization of Caulobacter segnis.</title>
        <authorList>
            <person name="Patel S."/>
            <person name="Fletcher B."/>
            <person name="Scott D.C."/>
            <person name="Ely B."/>
        </authorList>
    </citation>
    <scope>NUCLEOTIDE SEQUENCE [LARGE SCALE GENOMIC DNA]</scope>
    <source>
        <strain evidence="2 3">TK0059</strain>
    </source>
</reference>
<keyword evidence="1" id="KW-0472">Membrane</keyword>